<protein>
    <submittedName>
        <fullName evidence="3">Uncharacterized protein</fullName>
    </submittedName>
</protein>
<feature type="compositionally biased region" description="Basic and acidic residues" evidence="1">
    <location>
        <begin position="30"/>
        <end position="48"/>
    </location>
</feature>
<evidence type="ECO:0000256" key="1">
    <source>
        <dbReference type="SAM" id="MobiDB-lite"/>
    </source>
</evidence>
<reference evidence="3" key="1">
    <citation type="journal article" date="2022" name="bioRxiv">
        <title>Sequencing and chromosome-scale assembly of the giantPleurodeles waltlgenome.</title>
        <authorList>
            <person name="Brown T."/>
            <person name="Elewa A."/>
            <person name="Iarovenko S."/>
            <person name="Subramanian E."/>
            <person name="Araus A.J."/>
            <person name="Petzold A."/>
            <person name="Susuki M."/>
            <person name="Suzuki K.-i.T."/>
            <person name="Hayashi T."/>
            <person name="Toyoda A."/>
            <person name="Oliveira C."/>
            <person name="Osipova E."/>
            <person name="Leigh N.D."/>
            <person name="Simon A."/>
            <person name="Yun M.H."/>
        </authorList>
    </citation>
    <scope>NUCLEOTIDE SEQUENCE</scope>
    <source>
        <strain evidence="3">20211129_DDA</strain>
        <tissue evidence="3">Liver</tissue>
    </source>
</reference>
<gene>
    <name evidence="3" type="ORF">NDU88_006048</name>
</gene>
<feature type="transmembrane region" description="Helical" evidence="2">
    <location>
        <begin position="83"/>
        <end position="105"/>
    </location>
</feature>
<feature type="region of interest" description="Disordered" evidence="1">
    <location>
        <begin position="1"/>
        <end position="55"/>
    </location>
</feature>
<evidence type="ECO:0000256" key="2">
    <source>
        <dbReference type="SAM" id="Phobius"/>
    </source>
</evidence>
<keyword evidence="2" id="KW-0812">Transmembrane</keyword>
<organism evidence="3 4">
    <name type="scientific">Pleurodeles waltl</name>
    <name type="common">Iberian ribbed newt</name>
    <dbReference type="NCBI Taxonomy" id="8319"/>
    <lineage>
        <taxon>Eukaryota</taxon>
        <taxon>Metazoa</taxon>
        <taxon>Chordata</taxon>
        <taxon>Craniata</taxon>
        <taxon>Vertebrata</taxon>
        <taxon>Euteleostomi</taxon>
        <taxon>Amphibia</taxon>
        <taxon>Batrachia</taxon>
        <taxon>Caudata</taxon>
        <taxon>Salamandroidea</taxon>
        <taxon>Salamandridae</taxon>
        <taxon>Pleurodelinae</taxon>
        <taxon>Pleurodeles</taxon>
    </lineage>
</organism>
<comment type="caution">
    <text evidence="3">The sequence shown here is derived from an EMBL/GenBank/DDBJ whole genome shotgun (WGS) entry which is preliminary data.</text>
</comment>
<keyword evidence="4" id="KW-1185">Reference proteome</keyword>
<dbReference type="EMBL" id="JANPWB010000001">
    <property type="protein sequence ID" value="KAJ1218469.1"/>
    <property type="molecule type" value="Genomic_DNA"/>
</dbReference>
<keyword evidence="2" id="KW-0472">Membrane</keyword>
<accession>A0AAV7X320</accession>
<evidence type="ECO:0000313" key="3">
    <source>
        <dbReference type="EMBL" id="KAJ1218469.1"/>
    </source>
</evidence>
<proteinExistence type="predicted"/>
<name>A0AAV7X320_PLEWA</name>
<evidence type="ECO:0000313" key="4">
    <source>
        <dbReference type="Proteomes" id="UP001066276"/>
    </source>
</evidence>
<keyword evidence="2" id="KW-1133">Transmembrane helix</keyword>
<sequence length="149" mass="17238">MDSSGSADSDPAATEQQREGHAGSQMPEETTTRRLPDARWDEQEEAKSTDWPPSRKSVVEVQGLVMLPFTVLSDWWGEDTLRALHFDVTGFGALLLAATFGRFEWQWRLFRKFRKSERRGDYCFESLLWSDSKNPAKQRRGLRSRIELK</sequence>
<feature type="compositionally biased region" description="Low complexity" evidence="1">
    <location>
        <begin position="1"/>
        <end position="13"/>
    </location>
</feature>
<dbReference type="AlphaFoldDB" id="A0AAV7X320"/>
<dbReference type="Proteomes" id="UP001066276">
    <property type="component" value="Chromosome 1_1"/>
</dbReference>